<dbReference type="Proteomes" id="UP000011663">
    <property type="component" value="Unassembled WGS sequence"/>
</dbReference>
<accession>A0A2U4FRJ6</accession>
<dbReference type="EMBL" id="ALNZ01000011">
    <property type="protein sequence ID" value="EKV57873.1"/>
    <property type="molecule type" value="Genomic_DNA"/>
</dbReference>
<name>A0A2U4FRJ6_9SPIR</name>
<dbReference type="STRING" id="1289135.A966_03121"/>
<dbReference type="AlphaFoldDB" id="A0A2U4FRJ6"/>
<proteinExistence type="predicted"/>
<sequence length="150" mass="17924">MGTLENLDINDFNNYVSKMSKEEVRDKVYKDKNIELAIKDGVENYLDFTILKMYSNNASCDYEYTNNYTIITTEIFKEGYVISDIHIDVTMIVYDYMNRDDNKKERYIALNKTYLMGLNLKFFLKNIDEDIEDIEVRYFNIYGVRDNLEN</sequence>
<evidence type="ECO:0000313" key="1">
    <source>
        <dbReference type="EMBL" id="EKV57873.1"/>
    </source>
</evidence>
<dbReference type="RefSeq" id="WP_008722272.1">
    <property type="nucleotide sequence ID" value="NZ_JH994110.1"/>
</dbReference>
<gene>
    <name evidence="1" type="ORF">A966_03121</name>
</gene>
<comment type="caution">
    <text evidence="1">The sequence shown here is derived from an EMBL/GenBank/DDBJ whole genome shotgun (WGS) entry which is preliminary data.</text>
</comment>
<organism evidence="1 2">
    <name type="scientific">Brachyspira hampsonii 30446</name>
    <dbReference type="NCBI Taxonomy" id="1289135"/>
    <lineage>
        <taxon>Bacteria</taxon>
        <taxon>Pseudomonadati</taxon>
        <taxon>Spirochaetota</taxon>
        <taxon>Spirochaetia</taxon>
        <taxon>Brachyspirales</taxon>
        <taxon>Brachyspiraceae</taxon>
        <taxon>Brachyspira</taxon>
    </lineage>
</organism>
<evidence type="ECO:0000313" key="2">
    <source>
        <dbReference type="Proteomes" id="UP000011663"/>
    </source>
</evidence>
<protein>
    <submittedName>
        <fullName evidence="1">Uncharacterized protein</fullName>
    </submittedName>
</protein>
<reference evidence="1 2" key="1">
    <citation type="submission" date="2012-07" db="EMBL/GenBank/DDBJ databases">
        <title>Genome sequence of Brachyspira sp. 30446, isolated from a pig with mucohaemorrhagic colitis.</title>
        <authorList>
            <person name="Rubin J.E."/>
            <person name="Fernando C."/>
            <person name="Harding J.C.S."/>
            <person name="Hill J.E."/>
        </authorList>
    </citation>
    <scope>NUCLEOTIDE SEQUENCE [LARGE SCALE GENOMIC DNA]</scope>
    <source>
        <strain evidence="1 2">30446</strain>
    </source>
</reference>
<dbReference type="GeneID" id="66487085"/>